<proteinExistence type="predicted"/>
<sequence>MEENIEINQYDINLDLNKTISFFLSNTIPVGGGNSDNNNSNSNSNSNSNNNDQIIEKQRYMYLKYKQFIEYLFENAYANNFNFKLYKTIPPTNQQFVNIKKIIENFKDQNKEMYIACRYDNYVASNYKNKEEQEEFIYSLVVNQLECSISLGNEKDNPEERPPSFDNYLIVYGLIKHNSHLLCKEPMVKILNKIKEFCKNEEFKKLPFDLGHIQLNRINNSINHPISSCEKQENLNLFNQLLGFSQGSSDSFFSFQKIMCDYKSSDMAFTFRYKVPDYKIIISDHFLKSYIDTLLIIIPIYNSIDNSLATSVVDNSFILLDIVNVIKQLQNHYKKYLIEPLRDYMFRVEILKPWDRDDDINDDEEVQTNLPEKKQDSTNYLEESDSDDEEQEHEEGESEYIEDYTFTIKDNTKETSKEFTIVQKTINPKTSPNKKEPTIDLIKLKYNFLICSFLENGIMDLKLVEKLIRDIQLKRVTKSLSTLGRICVPLGLKEFINICIKLCSSLKLQFSFFRFLDMFVEGCQILDPYCRLGILQEIYRAEEYIENEWDPDVLNIEDSELLLDYFETAFTCLYKDKMVDREPILEVMLSSIDKGIAPVKKMFIERKLHHFLSLLPMDYINKYLMHQFYSKIQQSKVYHIKYQQYNDINFNNLQLNINHTHYSQQNQDKGTIILSSYLHQYILILLLNDKHTKTKEKLSIALVSKRFYQNTIDIMNNSTCVPIKILLHIYNVKNIIGNYSLLKPSQVKYIKIHQITTPGGVYSKCLDFSKLKYLFTSVEILKIKGRGSLGFSPKDIQHLIEMKSLKKINMRPLFCQIISNWSDFIKLSNEKQLKFRIHAYAGQSDSFKHGILKDLNQQNTLVKKVATDSLNFLKYYHSSYMQNINSFALHTMADHLVEKQMKAFKENPHSKERLKSIKYIQFMLDYKTNAVLYFLNIFEGLAVNLETIKMEIRTFDSHEEYVFSEIFKTISFKHPSVKRLIIRGFKINDQYITKYPIIINWNLVKLYNFKPSNNLNYIEFERKSINNDKSLYYNSINLNNNNKRNFDQYIKNNNGDNNDSEESEEVFELDEIDSSIAHDIDFFHTYSPNELQNPFKYGDIEYSIKL</sequence>
<dbReference type="AlphaFoldDB" id="F0ZSE0"/>
<feature type="compositionally biased region" description="Acidic residues" evidence="1">
    <location>
        <begin position="382"/>
        <end position="399"/>
    </location>
</feature>
<gene>
    <name evidence="2" type="ORF">DICPUDRAFT_98658</name>
</gene>
<dbReference type="VEuPathDB" id="AmoebaDB:DICPUDRAFT_98658"/>
<dbReference type="PANTHER" id="PTHR42264">
    <property type="entry name" value="EPHRIN_REC_LIKE DOMAIN-CONTAINING PROTEIN"/>
    <property type="match status" value="1"/>
</dbReference>
<reference evidence="3" key="1">
    <citation type="journal article" date="2011" name="Genome Biol.">
        <title>Comparative genomics of the social amoebae Dictyostelium discoideum and Dictyostelium purpureum.</title>
        <authorList>
            <consortium name="US DOE Joint Genome Institute (JGI-PGF)"/>
            <person name="Sucgang R."/>
            <person name="Kuo A."/>
            <person name="Tian X."/>
            <person name="Salerno W."/>
            <person name="Parikh A."/>
            <person name="Feasley C.L."/>
            <person name="Dalin E."/>
            <person name="Tu H."/>
            <person name="Huang E."/>
            <person name="Barry K."/>
            <person name="Lindquist E."/>
            <person name="Shapiro H."/>
            <person name="Bruce D."/>
            <person name="Schmutz J."/>
            <person name="Salamov A."/>
            <person name="Fey P."/>
            <person name="Gaudet P."/>
            <person name="Anjard C."/>
            <person name="Babu M.M."/>
            <person name="Basu S."/>
            <person name="Bushmanova Y."/>
            <person name="van der Wel H."/>
            <person name="Katoh-Kurasawa M."/>
            <person name="Dinh C."/>
            <person name="Coutinho P.M."/>
            <person name="Saito T."/>
            <person name="Elias M."/>
            <person name="Schaap P."/>
            <person name="Kay R.R."/>
            <person name="Henrissat B."/>
            <person name="Eichinger L."/>
            <person name="Rivero F."/>
            <person name="Putnam N.H."/>
            <person name="West C.M."/>
            <person name="Loomis W.F."/>
            <person name="Chisholm R.L."/>
            <person name="Shaulsky G."/>
            <person name="Strassmann J.E."/>
            <person name="Queller D.C."/>
            <person name="Kuspa A."/>
            <person name="Grigoriev I.V."/>
        </authorList>
    </citation>
    <scope>NUCLEOTIDE SEQUENCE [LARGE SCALE GENOMIC DNA]</scope>
    <source>
        <strain evidence="3">QSDP1</strain>
    </source>
</reference>
<dbReference type="EMBL" id="GL871156">
    <property type="protein sequence ID" value="EGC33134.1"/>
    <property type="molecule type" value="Genomic_DNA"/>
</dbReference>
<dbReference type="KEGG" id="dpp:DICPUDRAFT_98658"/>
<feature type="region of interest" description="Disordered" evidence="1">
    <location>
        <begin position="361"/>
        <end position="399"/>
    </location>
</feature>
<dbReference type="RefSeq" id="XP_003290329.1">
    <property type="nucleotide sequence ID" value="XM_003290281.1"/>
</dbReference>
<evidence type="ECO:0000256" key="1">
    <source>
        <dbReference type="SAM" id="MobiDB-lite"/>
    </source>
</evidence>
<dbReference type="FunCoup" id="F0ZSE0">
    <property type="interactions" value="937"/>
</dbReference>
<evidence type="ECO:0000313" key="3">
    <source>
        <dbReference type="Proteomes" id="UP000001064"/>
    </source>
</evidence>
<evidence type="ECO:0000313" key="2">
    <source>
        <dbReference type="EMBL" id="EGC33134.1"/>
    </source>
</evidence>
<dbReference type="Proteomes" id="UP000001064">
    <property type="component" value="Unassembled WGS sequence"/>
</dbReference>
<organism evidence="2 3">
    <name type="scientific">Dictyostelium purpureum</name>
    <name type="common">Slime mold</name>
    <dbReference type="NCBI Taxonomy" id="5786"/>
    <lineage>
        <taxon>Eukaryota</taxon>
        <taxon>Amoebozoa</taxon>
        <taxon>Evosea</taxon>
        <taxon>Eumycetozoa</taxon>
        <taxon>Dictyostelia</taxon>
        <taxon>Dictyosteliales</taxon>
        <taxon>Dictyosteliaceae</taxon>
        <taxon>Dictyostelium</taxon>
    </lineage>
</organism>
<keyword evidence="3" id="KW-1185">Reference proteome</keyword>
<dbReference type="InParanoid" id="F0ZSE0"/>
<accession>F0ZSE0</accession>
<dbReference type="PANTHER" id="PTHR42264:SF3">
    <property type="entry name" value="F-BOX DOMAIN-CONTAINING PROTEIN-RELATED"/>
    <property type="match status" value="1"/>
</dbReference>
<protein>
    <submittedName>
        <fullName evidence="2">Uncharacterized protein</fullName>
    </submittedName>
</protein>
<name>F0ZSE0_DICPU</name>
<dbReference type="GeneID" id="10504695"/>